<evidence type="ECO:0000256" key="6">
    <source>
        <dbReference type="ARBA" id="ARBA00023136"/>
    </source>
</evidence>
<protein>
    <recommendedName>
        <fullName evidence="11">DUF2029 domain-containing protein</fullName>
    </recommendedName>
</protein>
<feature type="transmembrane region" description="Helical" evidence="8">
    <location>
        <begin position="178"/>
        <end position="197"/>
    </location>
</feature>
<organism evidence="9 10">
    <name type="scientific">Dictyobacter vulcani</name>
    <dbReference type="NCBI Taxonomy" id="2607529"/>
    <lineage>
        <taxon>Bacteria</taxon>
        <taxon>Bacillati</taxon>
        <taxon>Chloroflexota</taxon>
        <taxon>Ktedonobacteria</taxon>
        <taxon>Ktedonobacterales</taxon>
        <taxon>Dictyobacteraceae</taxon>
        <taxon>Dictyobacter</taxon>
    </lineage>
</organism>
<dbReference type="InterPro" id="IPR018584">
    <property type="entry name" value="GT87"/>
</dbReference>
<dbReference type="Proteomes" id="UP000326912">
    <property type="component" value="Unassembled WGS sequence"/>
</dbReference>
<proteinExistence type="inferred from homology"/>
<accession>A0A5J4KXA5</accession>
<feature type="transmembrane region" description="Helical" evidence="8">
    <location>
        <begin position="43"/>
        <end position="67"/>
    </location>
</feature>
<gene>
    <name evidence="9" type="ORF">KDW_53420</name>
</gene>
<name>A0A5J4KXA5_9CHLR</name>
<keyword evidence="10" id="KW-1185">Reference proteome</keyword>
<keyword evidence="5 8" id="KW-1133">Transmembrane helix</keyword>
<feature type="transmembrane region" description="Helical" evidence="8">
    <location>
        <begin position="119"/>
        <end position="139"/>
    </location>
</feature>
<evidence type="ECO:0008006" key="11">
    <source>
        <dbReference type="Google" id="ProtNLM"/>
    </source>
</evidence>
<comment type="caution">
    <text evidence="9">The sequence shown here is derived from an EMBL/GenBank/DDBJ whole genome shotgun (WGS) entry which is preliminary data.</text>
</comment>
<dbReference type="RefSeq" id="WP_162005619.1">
    <property type="nucleotide sequence ID" value="NZ_BKZW01000003.1"/>
</dbReference>
<evidence type="ECO:0000313" key="9">
    <source>
        <dbReference type="EMBL" id="GER91180.1"/>
    </source>
</evidence>
<comment type="subcellular location">
    <subcellularLocation>
        <location evidence="1">Cell membrane</location>
        <topology evidence="1">Multi-pass membrane protein</topology>
    </subcellularLocation>
</comment>
<keyword evidence="2" id="KW-1003">Cell membrane</keyword>
<sequence>MTIGSFLSLFDPAYAPYVWLCTKVYLSLALIIYFVWSFRSNKYIGFATFILLANFSSYLELAAWQFHSVLNMLLLLFLIASSKKHSAVLMGLWYGLSMLIKPIGLLFLPLLIFKGRWKAVGIGVGLFVLATLIFLYQGIGTYYTNNLQTNLSLSGTLGPNQIITLSAWLHYNTHWPDFVYQAIQYFALLCIVGWGLLSKVSIPKAAFLMVAYYLCFYEQVFEYQWSTLAYVLAICVLICPEFQTKRSLFCILLTCLPSCFLLLNLLHIDVTNMGDLGMIPGRRRGIGWSSAKWCHFSS</sequence>
<dbReference type="GO" id="GO:0016758">
    <property type="term" value="F:hexosyltransferase activity"/>
    <property type="evidence" value="ECO:0007669"/>
    <property type="project" value="InterPro"/>
</dbReference>
<dbReference type="Pfam" id="PF09594">
    <property type="entry name" value="GT87"/>
    <property type="match status" value="1"/>
</dbReference>
<evidence type="ECO:0000256" key="1">
    <source>
        <dbReference type="ARBA" id="ARBA00004651"/>
    </source>
</evidence>
<evidence type="ECO:0000256" key="7">
    <source>
        <dbReference type="ARBA" id="ARBA00024033"/>
    </source>
</evidence>
<evidence type="ECO:0000256" key="3">
    <source>
        <dbReference type="ARBA" id="ARBA00022679"/>
    </source>
</evidence>
<evidence type="ECO:0000256" key="8">
    <source>
        <dbReference type="SAM" id="Phobius"/>
    </source>
</evidence>
<feature type="transmembrane region" description="Helical" evidence="8">
    <location>
        <begin position="87"/>
        <end position="112"/>
    </location>
</feature>
<evidence type="ECO:0000256" key="2">
    <source>
        <dbReference type="ARBA" id="ARBA00022475"/>
    </source>
</evidence>
<dbReference type="AlphaFoldDB" id="A0A5J4KXA5"/>
<dbReference type="EMBL" id="BKZW01000003">
    <property type="protein sequence ID" value="GER91180.1"/>
    <property type="molecule type" value="Genomic_DNA"/>
</dbReference>
<evidence type="ECO:0000313" key="10">
    <source>
        <dbReference type="Proteomes" id="UP000326912"/>
    </source>
</evidence>
<evidence type="ECO:0000256" key="4">
    <source>
        <dbReference type="ARBA" id="ARBA00022692"/>
    </source>
</evidence>
<keyword evidence="3" id="KW-0808">Transferase</keyword>
<feature type="transmembrane region" description="Helical" evidence="8">
    <location>
        <begin position="249"/>
        <end position="268"/>
    </location>
</feature>
<evidence type="ECO:0000256" key="5">
    <source>
        <dbReference type="ARBA" id="ARBA00022989"/>
    </source>
</evidence>
<keyword evidence="6 8" id="KW-0472">Membrane</keyword>
<comment type="similarity">
    <text evidence="7">Belongs to the glycosyltransferase 87 family.</text>
</comment>
<reference evidence="9 10" key="1">
    <citation type="submission" date="2019-10" db="EMBL/GenBank/DDBJ databases">
        <title>Dictyobacter vulcani sp. nov., within the class Ktedonobacteria, isolated from soil of volcanic Mt. Zao.</title>
        <authorList>
            <person name="Zheng Y."/>
            <person name="Wang C.M."/>
            <person name="Sakai Y."/>
            <person name="Abe K."/>
            <person name="Yokota A."/>
            <person name="Yabe S."/>
        </authorList>
    </citation>
    <scope>NUCLEOTIDE SEQUENCE [LARGE SCALE GENOMIC DNA]</scope>
    <source>
        <strain evidence="9 10">W12</strain>
    </source>
</reference>
<keyword evidence="4 8" id="KW-0812">Transmembrane</keyword>
<feature type="transmembrane region" description="Helical" evidence="8">
    <location>
        <begin position="17"/>
        <end position="36"/>
    </location>
</feature>
<dbReference type="GO" id="GO:0005886">
    <property type="term" value="C:plasma membrane"/>
    <property type="evidence" value="ECO:0007669"/>
    <property type="project" value="UniProtKB-SubCell"/>
</dbReference>